<name>A0A0F9EPV4_9ZZZZ</name>
<sequence>MDEEFIDKWSNIDVDEYEYNNIIKLVKNDIETENTITESTFERIINWKSARSKGYTRKREYEEYKNTFTEILTTENKLEKLKGLYGIGVSIASTILHFIYPDNYPIIDVRTIEALQLLGYIDKDVKMTDIRDTIEGYNSYCSKIFELSKKVKRKLREVDKALFKFHKIKSL</sequence>
<accession>A0A0F9EPV4</accession>
<protein>
    <recommendedName>
        <fullName evidence="2">HhH-GPD domain-containing protein</fullName>
    </recommendedName>
</protein>
<organism evidence="1">
    <name type="scientific">marine sediment metagenome</name>
    <dbReference type="NCBI Taxonomy" id="412755"/>
    <lineage>
        <taxon>unclassified sequences</taxon>
        <taxon>metagenomes</taxon>
        <taxon>ecological metagenomes</taxon>
    </lineage>
</organism>
<dbReference type="GO" id="GO:0003824">
    <property type="term" value="F:catalytic activity"/>
    <property type="evidence" value="ECO:0007669"/>
    <property type="project" value="InterPro"/>
</dbReference>
<dbReference type="GO" id="GO:0006281">
    <property type="term" value="P:DNA repair"/>
    <property type="evidence" value="ECO:0007669"/>
    <property type="project" value="InterPro"/>
</dbReference>
<reference evidence="1" key="1">
    <citation type="journal article" date="2015" name="Nature">
        <title>Complex archaea that bridge the gap between prokaryotes and eukaryotes.</title>
        <authorList>
            <person name="Spang A."/>
            <person name="Saw J.H."/>
            <person name="Jorgensen S.L."/>
            <person name="Zaremba-Niedzwiedzka K."/>
            <person name="Martijn J."/>
            <person name="Lind A.E."/>
            <person name="van Eijk R."/>
            <person name="Schleper C."/>
            <person name="Guy L."/>
            <person name="Ettema T.J."/>
        </authorList>
    </citation>
    <scope>NUCLEOTIDE SEQUENCE</scope>
</reference>
<dbReference type="InterPro" id="IPR011257">
    <property type="entry name" value="DNA_glycosylase"/>
</dbReference>
<dbReference type="SUPFAM" id="SSF48150">
    <property type="entry name" value="DNA-glycosylase"/>
    <property type="match status" value="1"/>
</dbReference>
<proteinExistence type="predicted"/>
<evidence type="ECO:0008006" key="2">
    <source>
        <dbReference type="Google" id="ProtNLM"/>
    </source>
</evidence>
<evidence type="ECO:0000313" key="1">
    <source>
        <dbReference type="EMBL" id="KKL76158.1"/>
    </source>
</evidence>
<dbReference type="EMBL" id="LAZR01024139">
    <property type="protein sequence ID" value="KKL76158.1"/>
    <property type="molecule type" value="Genomic_DNA"/>
</dbReference>
<dbReference type="AlphaFoldDB" id="A0A0F9EPV4"/>
<gene>
    <name evidence="1" type="ORF">LCGC14_2047680</name>
</gene>
<comment type="caution">
    <text evidence="1">The sequence shown here is derived from an EMBL/GenBank/DDBJ whole genome shotgun (WGS) entry which is preliminary data.</text>
</comment>